<evidence type="ECO:0000313" key="2">
    <source>
        <dbReference type="EMBL" id="ABV14823.1"/>
    </source>
</evidence>
<sequence>MCSYLIWHKFSIFEGVTCAFVIFHYCNNCYLYITHNAKRLLFYWQYCLSKE</sequence>
<evidence type="ECO:0000313" key="3">
    <source>
        <dbReference type="Proteomes" id="UP000008148"/>
    </source>
</evidence>
<gene>
    <name evidence="2" type="ordered locus">CKO_03747</name>
</gene>
<dbReference type="Proteomes" id="UP000008148">
    <property type="component" value="Chromosome"/>
</dbReference>
<proteinExistence type="predicted"/>
<reference evidence="2 3" key="1">
    <citation type="submission" date="2007-08" db="EMBL/GenBank/DDBJ databases">
        <authorList>
            <consortium name="The Citrobacter koseri Genome Sequencing Project"/>
            <person name="McClelland M."/>
            <person name="Sanderson E.K."/>
            <person name="Porwollik S."/>
            <person name="Spieth J."/>
            <person name="Clifton W.S."/>
            <person name="Latreille P."/>
            <person name="Courtney L."/>
            <person name="Wang C."/>
            <person name="Pepin K."/>
            <person name="Bhonagiri V."/>
            <person name="Nash W."/>
            <person name="Johnson M."/>
            <person name="Thiruvilangam P."/>
            <person name="Wilson R."/>
        </authorList>
    </citation>
    <scope>NUCLEOTIDE SEQUENCE [LARGE SCALE GENOMIC DNA]</scope>
    <source>
        <strain evidence="3">ATCC BAA-895 / CDC 4225-83 / SGSC4696</strain>
    </source>
</reference>
<organism evidence="2 3">
    <name type="scientific">Citrobacter koseri (strain ATCC BAA-895 / CDC 4225-83 / SGSC4696)</name>
    <dbReference type="NCBI Taxonomy" id="290338"/>
    <lineage>
        <taxon>Bacteria</taxon>
        <taxon>Pseudomonadati</taxon>
        <taxon>Pseudomonadota</taxon>
        <taxon>Gammaproteobacteria</taxon>
        <taxon>Enterobacterales</taxon>
        <taxon>Enterobacteriaceae</taxon>
        <taxon>Citrobacter</taxon>
    </lineage>
</organism>
<accession>A8AMW0</accession>
<dbReference type="HOGENOM" id="CLU_3097108_0_0_6"/>
<dbReference type="KEGG" id="cko:CKO_03747"/>
<evidence type="ECO:0000256" key="1">
    <source>
        <dbReference type="SAM" id="Phobius"/>
    </source>
</evidence>
<keyword evidence="1" id="KW-0472">Membrane</keyword>
<keyword evidence="3" id="KW-1185">Reference proteome</keyword>
<keyword evidence="1" id="KW-0812">Transmembrane</keyword>
<name>A8AMW0_CITK8</name>
<dbReference type="AlphaFoldDB" id="A8AMW0"/>
<feature type="transmembrane region" description="Helical" evidence="1">
    <location>
        <begin position="12"/>
        <end position="33"/>
    </location>
</feature>
<dbReference type="EMBL" id="CP000822">
    <property type="protein sequence ID" value="ABV14823.1"/>
    <property type="molecule type" value="Genomic_DNA"/>
</dbReference>
<keyword evidence="1" id="KW-1133">Transmembrane helix</keyword>
<protein>
    <submittedName>
        <fullName evidence="2">Uncharacterized protein</fullName>
    </submittedName>
</protein>